<dbReference type="OrthoDB" id="504210at2759"/>
<organism evidence="2 3">
    <name type="scientific">Cytospora mali</name>
    <name type="common">Apple Valsa canker fungus</name>
    <name type="synonym">Valsa mali</name>
    <dbReference type="NCBI Taxonomy" id="578113"/>
    <lineage>
        <taxon>Eukaryota</taxon>
        <taxon>Fungi</taxon>
        <taxon>Dikarya</taxon>
        <taxon>Ascomycota</taxon>
        <taxon>Pezizomycotina</taxon>
        <taxon>Sordariomycetes</taxon>
        <taxon>Sordariomycetidae</taxon>
        <taxon>Diaporthales</taxon>
        <taxon>Cytosporaceae</taxon>
        <taxon>Cytospora</taxon>
    </lineage>
</organism>
<reference evidence="3" key="1">
    <citation type="submission" date="2014-12" db="EMBL/GenBank/DDBJ databases">
        <title>Genome Sequence of Valsa Canker Pathogens Uncovers a Specific Adaption of Colonization on Woody Bark.</title>
        <authorList>
            <person name="Yin Z."/>
            <person name="Liu H."/>
            <person name="Gao X."/>
            <person name="Li Z."/>
            <person name="Song N."/>
            <person name="Ke X."/>
            <person name="Dai Q."/>
            <person name="Wu Y."/>
            <person name="Sun Y."/>
            <person name="Xu J.-R."/>
            <person name="Kang Z.K."/>
            <person name="Wang L."/>
            <person name="Huang L."/>
        </authorList>
    </citation>
    <scope>NUCLEOTIDE SEQUENCE [LARGE SCALE GENOMIC DNA]</scope>
    <source>
        <strain evidence="3">SXYL134</strain>
    </source>
</reference>
<accession>A0A194VBR3</accession>
<dbReference type="Proteomes" id="UP000078576">
    <property type="component" value="Unassembled WGS sequence"/>
</dbReference>
<keyword evidence="3" id="KW-1185">Reference proteome</keyword>
<dbReference type="EMBL" id="KN714773">
    <property type="protein sequence ID" value="KUI61318.1"/>
    <property type="molecule type" value="Genomic_DNA"/>
</dbReference>
<dbReference type="AlphaFoldDB" id="A0A194VBR3"/>
<dbReference type="Pfam" id="PF07883">
    <property type="entry name" value="Cupin_2"/>
    <property type="match status" value="1"/>
</dbReference>
<evidence type="ECO:0000313" key="3">
    <source>
        <dbReference type="Proteomes" id="UP000078576"/>
    </source>
</evidence>
<feature type="domain" description="Cupin type-2" evidence="1">
    <location>
        <begin position="51"/>
        <end position="98"/>
    </location>
</feature>
<dbReference type="InterPro" id="IPR011051">
    <property type="entry name" value="RmlC_Cupin_sf"/>
</dbReference>
<evidence type="ECO:0000313" key="2">
    <source>
        <dbReference type="EMBL" id="KUI61318.1"/>
    </source>
</evidence>
<gene>
    <name evidence="2" type="ORF">VP1G_11223</name>
</gene>
<dbReference type="InterPro" id="IPR014710">
    <property type="entry name" value="RmlC-like_jellyroll"/>
</dbReference>
<protein>
    <submittedName>
        <fullName evidence="2">Quercetin 2,3-dioxygenase</fullName>
    </submittedName>
</protein>
<sequence>MADYKVVKVLPMGNKLCMRLLLYSSEPETSLKRWTNEIVCDGGPDSDPLWIPLHWHKYHTEHITLIEGRVEITVGSKTHIVGPGEELQCPAGVVHAMKGFKGERMVLRESADPPGEYKSLFFNDLISSGYMESFWQTMRSFYDGDTYPVLPLYFRFFDVAFVTVFGGISKLILPAKPHFKLE</sequence>
<dbReference type="SUPFAM" id="SSF51182">
    <property type="entry name" value="RmlC-like cupins"/>
    <property type="match status" value="1"/>
</dbReference>
<dbReference type="Gene3D" id="2.60.120.10">
    <property type="entry name" value="Jelly Rolls"/>
    <property type="match status" value="1"/>
</dbReference>
<proteinExistence type="predicted"/>
<evidence type="ECO:0000259" key="1">
    <source>
        <dbReference type="Pfam" id="PF07883"/>
    </source>
</evidence>
<name>A0A194VBR3_CYTMA</name>
<dbReference type="InterPro" id="IPR013096">
    <property type="entry name" value="Cupin_2"/>
</dbReference>